<organism evidence="1 2">
    <name type="scientific">Paraburkholderia bengalensis</name>
    <dbReference type="NCBI Taxonomy" id="2747562"/>
    <lineage>
        <taxon>Bacteria</taxon>
        <taxon>Pseudomonadati</taxon>
        <taxon>Pseudomonadota</taxon>
        <taxon>Betaproteobacteria</taxon>
        <taxon>Burkholderiales</taxon>
        <taxon>Burkholderiaceae</taxon>
        <taxon>Paraburkholderia</taxon>
    </lineage>
</organism>
<dbReference type="Proteomes" id="UP001386437">
    <property type="component" value="Unassembled WGS sequence"/>
</dbReference>
<proteinExistence type="predicted"/>
<dbReference type="EMBL" id="JACFYJ010000015">
    <property type="protein sequence ID" value="MEI5997851.1"/>
    <property type="molecule type" value="Genomic_DNA"/>
</dbReference>
<keyword evidence="2" id="KW-1185">Reference proteome</keyword>
<accession>A0ABU8IQT3</accession>
<gene>
    <name evidence="1" type="ORF">H3V53_11750</name>
</gene>
<reference evidence="1 2" key="1">
    <citation type="journal article" date="2022" name="Arch. Microbiol.">
        <title>Paraburkholderia bengalensis sp. nov. isolated from roots of Oryza sativa, IR64.</title>
        <authorList>
            <person name="Nag P."/>
            <person name="Mondal N."/>
            <person name="Sarkar J."/>
            <person name="Das S."/>
        </authorList>
    </citation>
    <scope>NUCLEOTIDE SEQUENCE [LARGE SCALE GENOMIC DNA]</scope>
    <source>
        <strain evidence="1 2">IR64_4_BI</strain>
    </source>
</reference>
<name>A0ABU8IQT3_9BURK</name>
<protein>
    <submittedName>
        <fullName evidence="1">Uncharacterized protein</fullName>
    </submittedName>
</protein>
<evidence type="ECO:0000313" key="2">
    <source>
        <dbReference type="Proteomes" id="UP001386437"/>
    </source>
</evidence>
<comment type="caution">
    <text evidence="1">The sequence shown here is derived from an EMBL/GenBank/DDBJ whole genome shotgun (WGS) entry which is preliminary data.</text>
</comment>
<evidence type="ECO:0000313" key="1">
    <source>
        <dbReference type="EMBL" id="MEI5997851.1"/>
    </source>
</evidence>
<sequence>MLGGTRELLDTEHKELLKAIRRQQRQLDTRRESLTEVAADRLRMHPQHEAKLRRITHRSGVALARLQEKRAIVERRLAANVPGICFGTRKLLDQ</sequence>
<dbReference type="RefSeq" id="WP_336598061.1">
    <property type="nucleotide sequence ID" value="NZ_JACFYJ010000015.1"/>
</dbReference>